<dbReference type="GO" id="GO:0009055">
    <property type="term" value="F:electron transfer activity"/>
    <property type="evidence" value="ECO:0007669"/>
    <property type="project" value="InterPro"/>
</dbReference>
<dbReference type="GO" id="GO:0020037">
    <property type="term" value="F:heme binding"/>
    <property type="evidence" value="ECO:0007669"/>
    <property type="project" value="InterPro"/>
</dbReference>
<evidence type="ECO:0000313" key="8">
    <source>
        <dbReference type="Proteomes" id="UP000323930"/>
    </source>
</evidence>
<feature type="transmembrane region" description="Helical" evidence="5">
    <location>
        <begin position="115"/>
        <end position="135"/>
    </location>
</feature>
<evidence type="ECO:0000256" key="3">
    <source>
        <dbReference type="ARBA" id="ARBA00023004"/>
    </source>
</evidence>
<dbReference type="RefSeq" id="WP_148540568.1">
    <property type="nucleotide sequence ID" value="NZ_VSDQ01000409.1"/>
</dbReference>
<dbReference type="SUPFAM" id="SSF46626">
    <property type="entry name" value="Cytochrome c"/>
    <property type="match status" value="1"/>
</dbReference>
<evidence type="ECO:0000313" key="7">
    <source>
        <dbReference type="EMBL" id="TYA84201.1"/>
    </source>
</evidence>
<dbReference type="InterPro" id="IPR036909">
    <property type="entry name" value="Cyt_c-like_dom_sf"/>
</dbReference>
<dbReference type="OrthoDB" id="1099022at2"/>
<dbReference type="InterPro" id="IPR009056">
    <property type="entry name" value="Cyt_c-like_dom"/>
</dbReference>
<dbReference type="Pfam" id="PF09990">
    <property type="entry name" value="DUF2231"/>
    <property type="match status" value="1"/>
</dbReference>
<feature type="domain" description="Cytochrome c" evidence="6">
    <location>
        <begin position="163"/>
        <end position="261"/>
    </location>
</feature>
<keyword evidence="1 4" id="KW-0349">Heme</keyword>
<evidence type="ECO:0000256" key="1">
    <source>
        <dbReference type="ARBA" id="ARBA00022617"/>
    </source>
</evidence>
<gene>
    <name evidence="7" type="ORF">FUA24_05985</name>
</gene>
<dbReference type="EMBL" id="VSDQ01000409">
    <property type="protein sequence ID" value="TYA84201.1"/>
    <property type="molecule type" value="Genomic_DNA"/>
</dbReference>
<dbReference type="GO" id="GO:0046872">
    <property type="term" value="F:metal ion binding"/>
    <property type="evidence" value="ECO:0007669"/>
    <property type="project" value="UniProtKB-KW"/>
</dbReference>
<reference evidence="7 8" key="1">
    <citation type="submission" date="2019-08" db="EMBL/GenBank/DDBJ databases">
        <title>Seonamhaeicola sediminis sp. nov., isolated from marine sediment.</title>
        <authorList>
            <person name="Cao W.R."/>
        </authorList>
    </citation>
    <scope>NUCLEOTIDE SEQUENCE [LARGE SCALE GENOMIC DNA]</scope>
    <source>
        <strain evidence="7 8">B011</strain>
    </source>
</reference>
<organism evidence="7 8">
    <name type="scientific">Seonamhaeicola marinus</name>
    <dbReference type="NCBI Taxonomy" id="1912246"/>
    <lineage>
        <taxon>Bacteria</taxon>
        <taxon>Pseudomonadati</taxon>
        <taxon>Bacteroidota</taxon>
        <taxon>Flavobacteriia</taxon>
        <taxon>Flavobacteriales</taxon>
        <taxon>Flavobacteriaceae</taxon>
    </lineage>
</organism>
<dbReference type="Pfam" id="PF07635">
    <property type="entry name" value="PSCyt1"/>
    <property type="match status" value="1"/>
</dbReference>
<feature type="transmembrane region" description="Helical" evidence="5">
    <location>
        <begin position="47"/>
        <end position="70"/>
    </location>
</feature>
<dbReference type="SUPFAM" id="SSF52047">
    <property type="entry name" value="RNI-like"/>
    <property type="match status" value="1"/>
</dbReference>
<dbReference type="PANTHER" id="PTHR35889">
    <property type="entry name" value="CYCLOINULO-OLIGOSACCHARIDE FRUCTANOTRANSFERASE-RELATED"/>
    <property type="match status" value="1"/>
</dbReference>
<accession>A0A5D0IMG2</accession>
<dbReference type="Gene3D" id="3.80.10.10">
    <property type="entry name" value="Ribonuclease Inhibitor"/>
    <property type="match status" value="1"/>
</dbReference>
<dbReference type="AlphaFoldDB" id="A0A5D0IMG2"/>
<dbReference type="InterPro" id="IPR011429">
    <property type="entry name" value="Cyt_c_Planctomycete-type"/>
</dbReference>
<feature type="transmembrane region" description="Helical" evidence="5">
    <location>
        <begin position="82"/>
        <end position="103"/>
    </location>
</feature>
<keyword evidence="2 4" id="KW-0479">Metal-binding</keyword>
<evidence type="ECO:0000259" key="6">
    <source>
        <dbReference type="PROSITE" id="PS51007"/>
    </source>
</evidence>
<evidence type="ECO:0000256" key="5">
    <source>
        <dbReference type="SAM" id="Phobius"/>
    </source>
</evidence>
<keyword evidence="5" id="KW-1133">Transmembrane helix</keyword>
<feature type="transmembrane region" description="Helical" evidence="5">
    <location>
        <begin position="17"/>
        <end position="35"/>
    </location>
</feature>
<dbReference type="InterPro" id="IPR019251">
    <property type="entry name" value="DUF2231_TM"/>
</dbReference>
<keyword evidence="5" id="KW-0812">Transmembrane</keyword>
<comment type="caution">
    <text evidence="7">The sequence shown here is derived from an EMBL/GenBank/DDBJ whole genome shotgun (WGS) entry which is preliminary data.</text>
</comment>
<dbReference type="PANTHER" id="PTHR35889:SF3">
    <property type="entry name" value="F-BOX DOMAIN-CONTAINING PROTEIN"/>
    <property type="match status" value="1"/>
</dbReference>
<keyword evidence="5" id="KW-0472">Membrane</keyword>
<dbReference type="InterPro" id="IPR032675">
    <property type="entry name" value="LRR_dom_sf"/>
</dbReference>
<keyword evidence="3 4" id="KW-0408">Iron</keyword>
<protein>
    <recommendedName>
        <fullName evidence="6">Cytochrome c domain-containing protein</fullName>
    </recommendedName>
</protein>
<proteinExistence type="predicted"/>
<sequence length="461" mass="50749">MSETSDFVLFLGRFHPLVVHLPIGFLFFAFMLELLGRKEKYKGLTNAIPFALLSGFVSALVACILGYMLSLSGDYDEDMLDGHFWFGVFTTFLAFIAWLIRIGKINLPEKNKIKANISALAVIVVLLSVTGHYGGNLTHGSDYLTKYMPFNKKEKKTLAAVEKLEDAGVYDYLVEPILDAKCTSCHNESKKKGGLSLIDSLAIMKGGKGGDALIAGNSAKSEIVKRVLLDPHHDDFMPPEGKTPLTDEEIEILKYWIDDASAGFSTKVASVETSENVAKIASTMLGLEGGHHSTDKIPTLGKVDEAALQEVVNAGFRVSELVFDSNIYAVELPAKTITTSNIAELDVKLQALSKIKDNVLWLYLEDNQVKDEQIKIISQFKNLKKLKLNKNSISDSGVSQISDLELESINLYSTNISKESLSELLKIKTLKRAYIWDTAISKEDVEGLNLEKGAPDFVVGL</sequence>
<evidence type="ECO:0000256" key="2">
    <source>
        <dbReference type="ARBA" id="ARBA00022723"/>
    </source>
</evidence>
<dbReference type="PROSITE" id="PS51007">
    <property type="entry name" value="CYTC"/>
    <property type="match status" value="1"/>
</dbReference>
<evidence type="ECO:0000256" key="4">
    <source>
        <dbReference type="PROSITE-ProRule" id="PRU00433"/>
    </source>
</evidence>
<dbReference type="Proteomes" id="UP000323930">
    <property type="component" value="Unassembled WGS sequence"/>
</dbReference>
<keyword evidence="8" id="KW-1185">Reference proteome</keyword>
<name>A0A5D0IMG2_9FLAO</name>